<protein>
    <submittedName>
        <fullName evidence="2">Lysyl oxidase</fullName>
    </submittedName>
</protein>
<dbReference type="GO" id="GO:0005507">
    <property type="term" value="F:copper ion binding"/>
    <property type="evidence" value="ECO:0007669"/>
    <property type="project" value="InterPro"/>
</dbReference>
<organism evidence="2 3">
    <name type="scientific">Paractinoplanes brasiliensis</name>
    <dbReference type="NCBI Taxonomy" id="52695"/>
    <lineage>
        <taxon>Bacteria</taxon>
        <taxon>Bacillati</taxon>
        <taxon>Actinomycetota</taxon>
        <taxon>Actinomycetes</taxon>
        <taxon>Micromonosporales</taxon>
        <taxon>Micromonosporaceae</taxon>
        <taxon>Paractinoplanes</taxon>
    </lineage>
</organism>
<gene>
    <name evidence="2" type="ORF">C8E87_5887</name>
</gene>
<comment type="caution">
    <text evidence="2">The sequence shown here is derived from an EMBL/GenBank/DDBJ whole genome shotgun (WGS) entry which is preliminary data.</text>
</comment>
<dbReference type="EMBL" id="SNWR01000001">
    <property type="protein sequence ID" value="TDO42124.1"/>
    <property type="molecule type" value="Genomic_DNA"/>
</dbReference>
<feature type="compositionally biased region" description="Basic and acidic residues" evidence="1">
    <location>
        <begin position="273"/>
        <end position="305"/>
    </location>
</feature>
<feature type="compositionally biased region" description="Basic and acidic residues" evidence="1">
    <location>
        <begin position="10"/>
        <end position="22"/>
    </location>
</feature>
<feature type="region of interest" description="Disordered" evidence="1">
    <location>
        <begin position="1"/>
        <end position="26"/>
    </location>
</feature>
<feature type="region of interest" description="Disordered" evidence="1">
    <location>
        <begin position="273"/>
        <end position="327"/>
    </location>
</feature>
<dbReference type="Pfam" id="PF01186">
    <property type="entry name" value="Lysyl_oxidase"/>
    <property type="match status" value="1"/>
</dbReference>
<evidence type="ECO:0000313" key="3">
    <source>
        <dbReference type="Proteomes" id="UP000294901"/>
    </source>
</evidence>
<accession>A0A4R6JZ27</accession>
<dbReference type="Proteomes" id="UP000294901">
    <property type="component" value="Unassembled WGS sequence"/>
</dbReference>
<evidence type="ECO:0000313" key="2">
    <source>
        <dbReference type="EMBL" id="TDO42124.1"/>
    </source>
</evidence>
<name>A0A4R6JZ27_9ACTN</name>
<dbReference type="AlphaFoldDB" id="A0A4R6JZ27"/>
<reference evidence="2 3" key="1">
    <citation type="submission" date="2019-03" db="EMBL/GenBank/DDBJ databases">
        <title>Sequencing the genomes of 1000 actinobacteria strains.</title>
        <authorList>
            <person name="Klenk H.-P."/>
        </authorList>
    </citation>
    <scope>NUCLEOTIDE SEQUENCE [LARGE SCALE GENOMIC DNA]</scope>
    <source>
        <strain evidence="2 3">DSM 43805</strain>
    </source>
</reference>
<proteinExistence type="predicted"/>
<keyword evidence="3" id="KW-1185">Reference proteome</keyword>
<dbReference type="InterPro" id="IPR001695">
    <property type="entry name" value="Lysyl_oxidase"/>
</dbReference>
<dbReference type="GO" id="GO:0016641">
    <property type="term" value="F:oxidoreductase activity, acting on the CH-NH2 group of donors, oxygen as acceptor"/>
    <property type="evidence" value="ECO:0007669"/>
    <property type="project" value="InterPro"/>
</dbReference>
<evidence type="ECO:0000256" key="1">
    <source>
        <dbReference type="SAM" id="MobiDB-lite"/>
    </source>
</evidence>
<sequence>MCRQRSRSLRPPDRKDPMTDPLKKRRRRSRLMSYGAVAAALALTAAGVSVANAAATPPPLSFVAATGQVTAERYDYDGEIYFSFDLGLHVIAGKDPLEIWAKRTGYDKPIVAERTVVQNGKKKKVALPAGLVTDFTGLKDFTTISIADKAGKVVTEYKTPFCGNTWSSARTRPDAPATNPYPTDCGGYNPFTLGAVWGVQAGWDAAVVDQPQDRNEEFILPVGEYAVTATVNPAYRELFGIPKDQGTVKVDLSVVDAEIDRAGLARVKAADARVASPDRPDEHSIHSAEGDAERQVSEYVKELRAPAKRPTPLKATPTGGPRPDLRSLPAWDISLSEEDGKTYVNFGATVWNAGTSPLLVDGFRRTGTELMDAYQYFFDAKGNQVGSRPAGTMEWDAREGHKHWHFTDFAQYNLLDSTQKLAVRSGKEAFCLANTDAVDFTIPGAKWRPDNTDLSTSCGANTVIAVREVLDIGNGDTYSQFRPGQSFEITDLPNGTYYIQTLANPENKLAELDTSNNSSLREIILGGTPEKRTLTVPPVHGIVG</sequence>